<feature type="compositionally biased region" description="Polar residues" evidence="1">
    <location>
        <begin position="393"/>
        <end position="402"/>
    </location>
</feature>
<feature type="compositionally biased region" description="Polar residues" evidence="1">
    <location>
        <begin position="304"/>
        <end position="324"/>
    </location>
</feature>
<keyword evidence="2" id="KW-1133">Transmembrane helix</keyword>
<dbReference type="AlphaFoldDB" id="A0A8S0VS49"/>
<gene>
    <name evidence="3" type="ORF">AAE3_LOCUS8045</name>
</gene>
<sequence length="553" mass="58715">MGHRWRPQSLAGHSEHANTTSSTPTEDVTTTLSNHTTSPSTTTTPVSAPSHSGPHCQSPPKRVPRDMLGNSVGDILGNVVGIVQQDLRGSRLDSNNAPPLGQPPFCNATQAITTTPTNTTKPPPETSPRTVPTVKGTTSSNRPTSRTRNTPLTGTTPLTQTTHPQTLPALMPDPRPPLRPPHAALSAHVSNKPVASIQIPAANTTTFPKPVPKPHTLTSVVRTTVLPTPVRRLSDVNVHLQEVSQANTPATSLPPGQNSAAIMTTSPSGPTPSALPQFDSSNRPVDDASGFGTPTNTAAGTGNDQTDSTLTINSGASATNTSQKKSPYIKAVIGGCVAAAVFLALLLCVGAGFYFIRRRHRRKKRLYATIVKSPHPPHESHTSVGTAAPAYETISTVERNNVTPPRTRPPSRSDTQQVDQSRATSPSLEYVSTEAEASHEASRKHFEVHVTNDSSSSSYYSANPSPMPGSDRKSVMEAFPKPGQQPSADQSTNPFRRLGFIPNRMSWSKYTLNPPSLLLARPPDRTSSMQTGDSKESRISANGITASQIGIAL</sequence>
<reference evidence="3 4" key="1">
    <citation type="submission" date="2020-01" db="EMBL/GenBank/DDBJ databases">
        <authorList>
            <person name="Gupta K D."/>
        </authorList>
    </citation>
    <scope>NUCLEOTIDE SEQUENCE [LARGE SCALE GENOMIC DNA]</scope>
</reference>
<feature type="region of interest" description="Disordered" evidence="1">
    <location>
        <begin position="112"/>
        <end position="165"/>
    </location>
</feature>
<evidence type="ECO:0000256" key="1">
    <source>
        <dbReference type="SAM" id="MobiDB-lite"/>
    </source>
</evidence>
<feature type="compositionally biased region" description="Polar residues" evidence="1">
    <location>
        <begin position="414"/>
        <end position="427"/>
    </location>
</feature>
<feature type="compositionally biased region" description="Basic and acidic residues" evidence="1">
    <location>
        <begin position="436"/>
        <end position="450"/>
    </location>
</feature>
<dbReference type="EMBL" id="CACVBS010000051">
    <property type="protein sequence ID" value="CAA7265869.1"/>
    <property type="molecule type" value="Genomic_DNA"/>
</dbReference>
<feature type="compositionally biased region" description="Low complexity" evidence="1">
    <location>
        <begin position="137"/>
        <end position="165"/>
    </location>
</feature>
<feature type="region of interest" description="Disordered" evidence="1">
    <location>
        <begin position="245"/>
        <end position="324"/>
    </location>
</feature>
<evidence type="ECO:0000313" key="3">
    <source>
        <dbReference type="EMBL" id="CAA7265869.1"/>
    </source>
</evidence>
<accession>A0A8S0VS49</accession>
<name>A0A8S0VS49_CYCAE</name>
<keyword evidence="2" id="KW-0812">Transmembrane</keyword>
<proteinExistence type="predicted"/>
<feature type="transmembrane region" description="Helical" evidence="2">
    <location>
        <begin position="331"/>
        <end position="356"/>
    </location>
</feature>
<feature type="compositionally biased region" description="Polar residues" evidence="1">
    <location>
        <begin position="484"/>
        <end position="494"/>
    </location>
</feature>
<feature type="region of interest" description="Disordered" evidence="1">
    <location>
        <begin position="1"/>
        <end position="70"/>
    </location>
</feature>
<feature type="region of interest" description="Disordered" evidence="1">
    <location>
        <begin position="393"/>
        <end position="494"/>
    </location>
</feature>
<feature type="region of interest" description="Disordered" evidence="1">
    <location>
        <begin position="518"/>
        <end position="537"/>
    </location>
</feature>
<protein>
    <submittedName>
        <fullName evidence="3">Uncharacterized protein</fullName>
    </submittedName>
</protein>
<organism evidence="3 4">
    <name type="scientific">Cyclocybe aegerita</name>
    <name type="common">Black poplar mushroom</name>
    <name type="synonym">Agrocybe aegerita</name>
    <dbReference type="NCBI Taxonomy" id="1973307"/>
    <lineage>
        <taxon>Eukaryota</taxon>
        <taxon>Fungi</taxon>
        <taxon>Dikarya</taxon>
        <taxon>Basidiomycota</taxon>
        <taxon>Agaricomycotina</taxon>
        <taxon>Agaricomycetes</taxon>
        <taxon>Agaricomycetidae</taxon>
        <taxon>Agaricales</taxon>
        <taxon>Agaricineae</taxon>
        <taxon>Bolbitiaceae</taxon>
        <taxon>Cyclocybe</taxon>
    </lineage>
</organism>
<keyword evidence="2" id="KW-0472">Membrane</keyword>
<feature type="compositionally biased region" description="Polar residues" evidence="1">
    <location>
        <begin position="245"/>
        <end position="268"/>
    </location>
</feature>
<evidence type="ECO:0000256" key="2">
    <source>
        <dbReference type="SAM" id="Phobius"/>
    </source>
</evidence>
<feature type="compositionally biased region" description="Low complexity" evidence="1">
    <location>
        <begin position="290"/>
        <end position="303"/>
    </location>
</feature>
<keyword evidence="4" id="KW-1185">Reference proteome</keyword>
<dbReference type="OrthoDB" id="10620086at2759"/>
<evidence type="ECO:0000313" key="4">
    <source>
        <dbReference type="Proteomes" id="UP000467700"/>
    </source>
</evidence>
<dbReference type="Proteomes" id="UP000467700">
    <property type="component" value="Unassembled WGS sequence"/>
</dbReference>
<comment type="caution">
    <text evidence="3">The sequence shown here is derived from an EMBL/GenBank/DDBJ whole genome shotgun (WGS) entry which is preliminary data.</text>
</comment>
<feature type="compositionally biased region" description="Low complexity" evidence="1">
    <location>
        <begin position="19"/>
        <end position="52"/>
    </location>
</feature>